<dbReference type="Pfam" id="PF20137">
    <property type="entry name" value="BubE"/>
    <property type="match status" value="1"/>
</dbReference>
<protein>
    <submittedName>
        <fullName evidence="1">Uncharacterized protein</fullName>
    </submittedName>
</protein>
<organism evidence="1 2">
    <name type="scientific">Aquabacterium soli</name>
    <dbReference type="NCBI Taxonomy" id="2493092"/>
    <lineage>
        <taxon>Bacteria</taxon>
        <taxon>Pseudomonadati</taxon>
        <taxon>Pseudomonadota</taxon>
        <taxon>Betaproteobacteria</taxon>
        <taxon>Burkholderiales</taxon>
        <taxon>Aquabacterium</taxon>
    </lineage>
</organism>
<reference evidence="1 2" key="1">
    <citation type="submission" date="2018-12" db="EMBL/GenBank/DDBJ databases">
        <title>The whole draft genome of Aquabacterium sp. SJQ9.</title>
        <authorList>
            <person name="Sun L."/>
            <person name="Gao X."/>
            <person name="Chen W."/>
            <person name="Huang K."/>
        </authorList>
    </citation>
    <scope>NUCLEOTIDE SEQUENCE [LARGE SCALE GENOMIC DNA]</scope>
    <source>
        <strain evidence="1 2">SJQ9</strain>
    </source>
</reference>
<proteinExistence type="predicted"/>
<dbReference type="InterPro" id="IPR045384">
    <property type="entry name" value="DUF6527"/>
</dbReference>
<accession>A0A426VAI2</accession>
<gene>
    <name evidence="1" type="ORF">EIP75_13490</name>
</gene>
<comment type="caution">
    <text evidence="1">The sequence shown here is derived from an EMBL/GenBank/DDBJ whole genome shotgun (WGS) entry which is preliminary data.</text>
</comment>
<dbReference type="EMBL" id="RSED01000009">
    <property type="protein sequence ID" value="RRS03957.1"/>
    <property type="molecule type" value="Genomic_DNA"/>
</dbReference>
<evidence type="ECO:0000313" key="2">
    <source>
        <dbReference type="Proteomes" id="UP000269265"/>
    </source>
</evidence>
<evidence type="ECO:0000313" key="1">
    <source>
        <dbReference type="EMBL" id="RRS03957.1"/>
    </source>
</evidence>
<dbReference type="AlphaFoldDB" id="A0A426VAI2"/>
<keyword evidence="2" id="KW-1185">Reference proteome</keyword>
<name>A0A426VAI2_9BURK</name>
<dbReference type="Proteomes" id="UP000269265">
    <property type="component" value="Unassembled WGS sequence"/>
</dbReference>
<sequence length="110" mass="12498">MSFRKLALRAFDALAPARRLTVVEGDSLPGSLPFRRLVLAREDDEDWCVGMRCPCGCGRKIELLVIKEAKPRWDLKVDAVGRPTLTPSVWLRDGCKSHFWIRGGEVQWCD</sequence>